<dbReference type="EMBL" id="JACBZS010000001">
    <property type="protein sequence ID" value="NYI70010.1"/>
    <property type="molecule type" value="Genomic_DNA"/>
</dbReference>
<evidence type="ECO:0000256" key="2">
    <source>
        <dbReference type="ARBA" id="ARBA00022679"/>
    </source>
</evidence>
<comment type="similarity">
    <text evidence="6">Belongs to the DNA polymerase HolA subunit family.</text>
</comment>
<evidence type="ECO:0000256" key="1">
    <source>
        <dbReference type="ARBA" id="ARBA00012417"/>
    </source>
</evidence>
<name>A0A7Z0IJX1_9ACTN</name>
<sequence>MASPFGRTLLVTGPESLIADRHVAERVAAARAETAEAEHNDLSATELDAGSLAEITGGSLFASRTIAVIRELGAVPADLADAVLALAGDTPADLALVLVHPGGQRGKGLLDKLRKIRSVETADSPQVKPWELPRFVTAEVRRHHARADPSVAQLLVDSVGHDLRALAAAVDQLVADSEDSVIDERLVRRYFSGRAEATSFAIADLALAGETARALEHLRWALATGVPAVLITSALASGLRGLGKLSGARGSGMREGDLAREVGVPPWKLKTMRNQLRGWDDRRLARAIATVATADADVKGAADNADYALERAVLAIAAR</sequence>
<dbReference type="GO" id="GO:0009360">
    <property type="term" value="C:DNA polymerase III complex"/>
    <property type="evidence" value="ECO:0007669"/>
    <property type="project" value="TreeGrafter"/>
</dbReference>
<evidence type="ECO:0000256" key="6">
    <source>
        <dbReference type="ARBA" id="ARBA00034754"/>
    </source>
</evidence>
<keyword evidence="4" id="KW-0235">DNA replication</keyword>
<dbReference type="RefSeq" id="WP_246292532.1">
    <property type="nucleotide sequence ID" value="NZ_JACBZS010000001.1"/>
</dbReference>
<keyword evidence="3 9" id="KW-0548">Nucleotidyltransferase</keyword>
<dbReference type="AlphaFoldDB" id="A0A7Z0IJX1"/>
<evidence type="ECO:0000256" key="7">
    <source>
        <dbReference type="ARBA" id="ARBA00049244"/>
    </source>
</evidence>
<evidence type="ECO:0000259" key="8">
    <source>
        <dbReference type="Pfam" id="PF21694"/>
    </source>
</evidence>
<dbReference type="GO" id="GO:0003677">
    <property type="term" value="F:DNA binding"/>
    <property type="evidence" value="ECO:0007669"/>
    <property type="project" value="InterPro"/>
</dbReference>
<dbReference type="Gene3D" id="1.20.272.10">
    <property type="match status" value="1"/>
</dbReference>
<dbReference type="GO" id="GO:0003887">
    <property type="term" value="F:DNA-directed DNA polymerase activity"/>
    <property type="evidence" value="ECO:0007669"/>
    <property type="project" value="UniProtKB-KW"/>
</dbReference>
<organism evidence="9 10">
    <name type="scientific">Naumannella cuiyingiana</name>
    <dbReference type="NCBI Taxonomy" id="1347891"/>
    <lineage>
        <taxon>Bacteria</taxon>
        <taxon>Bacillati</taxon>
        <taxon>Actinomycetota</taxon>
        <taxon>Actinomycetes</taxon>
        <taxon>Propionibacteriales</taxon>
        <taxon>Propionibacteriaceae</taxon>
        <taxon>Naumannella</taxon>
    </lineage>
</organism>
<dbReference type="PANTHER" id="PTHR34388">
    <property type="entry name" value="DNA POLYMERASE III SUBUNIT DELTA"/>
    <property type="match status" value="1"/>
</dbReference>
<evidence type="ECO:0000256" key="3">
    <source>
        <dbReference type="ARBA" id="ARBA00022695"/>
    </source>
</evidence>
<evidence type="ECO:0000313" key="10">
    <source>
        <dbReference type="Proteomes" id="UP000527616"/>
    </source>
</evidence>
<gene>
    <name evidence="9" type="ORF">GGQ54_000570</name>
</gene>
<dbReference type="InterPro" id="IPR005790">
    <property type="entry name" value="DNA_polIII_delta"/>
</dbReference>
<dbReference type="PANTHER" id="PTHR34388:SF1">
    <property type="entry name" value="DNA POLYMERASE III SUBUNIT DELTA"/>
    <property type="match status" value="1"/>
</dbReference>
<dbReference type="EC" id="2.7.7.7" evidence="1"/>
<dbReference type="NCBIfam" id="TIGR01128">
    <property type="entry name" value="holA"/>
    <property type="match status" value="1"/>
</dbReference>
<keyword evidence="10" id="KW-1185">Reference proteome</keyword>
<keyword evidence="5" id="KW-0239">DNA-directed DNA polymerase</keyword>
<dbReference type="Proteomes" id="UP000527616">
    <property type="component" value="Unassembled WGS sequence"/>
</dbReference>
<dbReference type="InterPro" id="IPR048466">
    <property type="entry name" value="DNA_pol3_delta-like_C"/>
</dbReference>
<dbReference type="Gene3D" id="1.10.8.60">
    <property type="match status" value="1"/>
</dbReference>
<accession>A0A7Z0IJX1</accession>
<feature type="domain" description="DNA polymerase III delta subunit-like C-terminal" evidence="8">
    <location>
        <begin position="198"/>
        <end position="314"/>
    </location>
</feature>
<dbReference type="GO" id="GO:0006261">
    <property type="term" value="P:DNA-templated DNA replication"/>
    <property type="evidence" value="ECO:0007669"/>
    <property type="project" value="TreeGrafter"/>
</dbReference>
<keyword evidence="2 9" id="KW-0808">Transferase</keyword>
<evidence type="ECO:0000256" key="4">
    <source>
        <dbReference type="ARBA" id="ARBA00022705"/>
    </source>
</evidence>
<evidence type="ECO:0000313" key="9">
    <source>
        <dbReference type="EMBL" id="NYI70010.1"/>
    </source>
</evidence>
<dbReference type="InterPro" id="IPR027417">
    <property type="entry name" value="P-loop_NTPase"/>
</dbReference>
<reference evidence="9 10" key="1">
    <citation type="submission" date="2020-07" db="EMBL/GenBank/DDBJ databases">
        <title>Sequencing the genomes of 1000 actinobacteria strains.</title>
        <authorList>
            <person name="Klenk H.-P."/>
        </authorList>
    </citation>
    <scope>NUCLEOTIDE SEQUENCE [LARGE SCALE GENOMIC DNA]</scope>
    <source>
        <strain evidence="9 10">DSM 103164</strain>
    </source>
</reference>
<protein>
    <recommendedName>
        <fullName evidence="1">DNA-directed DNA polymerase</fullName>
        <ecNumber evidence="1">2.7.7.7</ecNumber>
    </recommendedName>
</protein>
<comment type="catalytic activity">
    <reaction evidence="7">
        <text>DNA(n) + a 2'-deoxyribonucleoside 5'-triphosphate = DNA(n+1) + diphosphate</text>
        <dbReference type="Rhea" id="RHEA:22508"/>
        <dbReference type="Rhea" id="RHEA-COMP:17339"/>
        <dbReference type="Rhea" id="RHEA-COMP:17340"/>
        <dbReference type="ChEBI" id="CHEBI:33019"/>
        <dbReference type="ChEBI" id="CHEBI:61560"/>
        <dbReference type="ChEBI" id="CHEBI:173112"/>
        <dbReference type="EC" id="2.7.7.7"/>
    </reaction>
</comment>
<evidence type="ECO:0000256" key="5">
    <source>
        <dbReference type="ARBA" id="ARBA00022932"/>
    </source>
</evidence>
<dbReference type="SUPFAM" id="SSF52540">
    <property type="entry name" value="P-loop containing nucleoside triphosphate hydrolases"/>
    <property type="match status" value="1"/>
</dbReference>
<dbReference type="InterPro" id="IPR008921">
    <property type="entry name" value="DNA_pol3_clamp-load_cplx_C"/>
</dbReference>
<proteinExistence type="inferred from homology"/>
<dbReference type="Pfam" id="PF21694">
    <property type="entry name" value="DNA_pol3_delta_C"/>
    <property type="match status" value="1"/>
</dbReference>
<comment type="caution">
    <text evidence="9">The sequence shown here is derived from an EMBL/GenBank/DDBJ whole genome shotgun (WGS) entry which is preliminary data.</text>
</comment>
<dbReference type="SUPFAM" id="SSF48019">
    <property type="entry name" value="post-AAA+ oligomerization domain-like"/>
    <property type="match status" value="1"/>
</dbReference>